<proteinExistence type="predicted"/>
<evidence type="ECO:0000313" key="2">
    <source>
        <dbReference type="EMBL" id="KAI9551784.1"/>
    </source>
</evidence>
<evidence type="ECO:0000313" key="3">
    <source>
        <dbReference type="Proteomes" id="UP000820818"/>
    </source>
</evidence>
<comment type="caution">
    <text evidence="2">The sequence shown here is derived from an EMBL/GenBank/DDBJ whole genome shotgun (WGS) entry which is preliminary data.</text>
</comment>
<feature type="signal peptide" evidence="1">
    <location>
        <begin position="1"/>
        <end position="25"/>
    </location>
</feature>
<accession>A0AAD5KH23</accession>
<keyword evidence="3" id="KW-1185">Reference proteome</keyword>
<gene>
    <name evidence="2" type="ORF">GHT06_022120</name>
</gene>
<name>A0AAD5KH23_9CRUS</name>
<feature type="chain" id="PRO_5041974094" evidence="1">
    <location>
        <begin position="26"/>
        <end position="280"/>
    </location>
</feature>
<keyword evidence="1" id="KW-0732">Signal</keyword>
<sequence length="280" mass="31868">MEYTFSLLLLLVVTLVIRRPDGVCACYLGTYAESLPRTVNWPSASTLLEPWRQIVPFLFRPPEFLDRWAKADFALLDATLSLPCSMLQHQPKIFLLPEAWIEFLPALEHGARNAASSPARPHFDMCDLFASSNVSRNSVPGCQNWDGLEAWKRLRIFYDIPSPISAPEAPTAHRLQCVDNGNISANATWAIKVSSMVKRWMAERSPWVRPNATMPIVIVSRHPPLISRPHHLPSVQAELQLTYWMDSKSLGSVVVRKTCLVIDFKRDTVPWQDRKCLYVF</sequence>
<reference evidence="2 3" key="1">
    <citation type="submission" date="2022-05" db="EMBL/GenBank/DDBJ databases">
        <title>A multi-omics perspective on studying reproductive biology in Daphnia sinensis.</title>
        <authorList>
            <person name="Jia J."/>
        </authorList>
    </citation>
    <scope>NUCLEOTIDE SEQUENCE [LARGE SCALE GENOMIC DNA]</scope>
    <source>
        <strain evidence="2 3">WSL</strain>
    </source>
</reference>
<dbReference type="AlphaFoldDB" id="A0AAD5KH23"/>
<protein>
    <submittedName>
        <fullName evidence="2">Uncharacterized protein</fullName>
    </submittedName>
</protein>
<dbReference type="Proteomes" id="UP000820818">
    <property type="component" value="Linkage Group LG10"/>
</dbReference>
<dbReference type="EMBL" id="WJBH02000010">
    <property type="protein sequence ID" value="KAI9551784.1"/>
    <property type="molecule type" value="Genomic_DNA"/>
</dbReference>
<evidence type="ECO:0000256" key="1">
    <source>
        <dbReference type="SAM" id="SignalP"/>
    </source>
</evidence>
<organism evidence="2 3">
    <name type="scientific">Daphnia sinensis</name>
    <dbReference type="NCBI Taxonomy" id="1820382"/>
    <lineage>
        <taxon>Eukaryota</taxon>
        <taxon>Metazoa</taxon>
        <taxon>Ecdysozoa</taxon>
        <taxon>Arthropoda</taxon>
        <taxon>Crustacea</taxon>
        <taxon>Branchiopoda</taxon>
        <taxon>Diplostraca</taxon>
        <taxon>Cladocera</taxon>
        <taxon>Anomopoda</taxon>
        <taxon>Daphniidae</taxon>
        <taxon>Daphnia</taxon>
        <taxon>Daphnia similis group</taxon>
    </lineage>
</organism>